<accession>A0A6I3KF61</accession>
<dbReference type="CDD" id="cd03354">
    <property type="entry name" value="LbH_SAT"/>
    <property type="match status" value="1"/>
</dbReference>
<dbReference type="GO" id="GO:0005737">
    <property type="term" value="C:cytoplasm"/>
    <property type="evidence" value="ECO:0007669"/>
    <property type="project" value="InterPro"/>
</dbReference>
<dbReference type="Pfam" id="PF00132">
    <property type="entry name" value="Hexapep"/>
    <property type="match status" value="1"/>
</dbReference>
<feature type="domain" description="Serine acetyltransferase N-terminal" evidence="10">
    <location>
        <begin position="19"/>
        <end position="123"/>
    </location>
</feature>
<evidence type="ECO:0000256" key="9">
    <source>
        <dbReference type="ARBA" id="ARBA00049486"/>
    </source>
</evidence>
<dbReference type="InterPro" id="IPR001451">
    <property type="entry name" value="Hexapep"/>
</dbReference>
<dbReference type="RefSeq" id="WP_154737748.1">
    <property type="nucleotide sequence ID" value="NZ_WMBQ01000001.1"/>
</dbReference>
<evidence type="ECO:0000256" key="2">
    <source>
        <dbReference type="ARBA" id="ARBA00007274"/>
    </source>
</evidence>
<keyword evidence="7" id="KW-0677">Repeat</keyword>
<dbReference type="NCBIfam" id="NF041874">
    <property type="entry name" value="EPS_EpsC"/>
    <property type="match status" value="1"/>
</dbReference>
<dbReference type="InterPro" id="IPR053376">
    <property type="entry name" value="Serine_acetyltransferase"/>
</dbReference>
<dbReference type="SMART" id="SM00971">
    <property type="entry name" value="SATase_N"/>
    <property type="match status" value="1"/>
</dbReference>
<dbReference type="InterPro" id="IPR010493">
    <property type="entry name" value="Ser_AcTrfase_N"/>
</dbReference>
<dbReference type="EMBL" id="WMBQ01000001">
    <property type="protein sequence ID" value="MTD93188.1"/>
    <property type="molecule type" value="Genomic_DNA"/>
</dbReference>
<keyword evidence="8 11" id="KW-0012">Acyltransferase</keyword>
<organism evidence="11 12">
    <name type="scientific">Hyphomicrobium album</name>
    <dbReference type="NCBI Taxonomy" id="2665159"/>
    <lineage>
        <taxon>Bacteria</taxon>
        <taxon>Pseudomonadati</taxon>
        <taxon>Pseudomonadota</taxon>
        <taxon>Alphaproteobacteria</taxon>
        <taxon>Hyphomicrobiales</taxon>
        <taxon>Hyphomicrobiaceae</taxon>
        <taxon>Hyphomicrobium</taxon>
    </lineage>
</organism>
<dbReference type="InterPro" id="IPR005881">
    <property type="entry name" value="Ser_O-AcTrfase"/>
</dbReference>
<evidence type="ECO:0000313" key="12">
    <source>
        <dbReference type="Proteomes" id="UP000440694"/>
    </source>
</evidence>
<dbReference type="EC" id="2.3.1.30" evidence="3"/>
<keyword evidence="12" id="KW-1185">Reference proteome</keyword>
<comment type="catalytic activity">
    <reaction evidence="9">
        <text>L-serine + acetyl-CoA = O-acetyl-L-serine + CoA</text>
        <dbReference type="Rhea" id="RHEA:24560"/>
        <dbReference type="ChEBI" id="CHEBI:33384"/>
        <dbReference type="ChEBI" id="CHEBI:57287"/>
        <dbReference type="ChEBI" id="CHEBI:57288"/>
        <dbReference type="ChEBI" id="CHEBI:58340"/>
        <dbReference type="EC" id="2.3.1.30"/>
    </reaction>
</comment>
<evidence type="ECO:0000256" key="5">
    <source>
        <dbReference type="ARBA" id="ARBA00022605"/>
    </source>
</evidence>
<comment type="caution">
    <text evidence="11">The sequence shown here is derived from an EMBL/GenBank/DDBJ whole genome shotgun (WGS) entry which is preliminary data.</text>
</comment>
<dbReference type="InterPro" id="IPR045304">
    <property type="entry name" value="LbH_SAT"/>
</dbReference>
<evidence type="ECO:0000313" key="11">
    <source>
        <dbReference type="EMBL" id="MTD93188.1"/>
    </source>
</evidence>
<comment type="similarity">
    <text evidence="2">Belongs to the transferase hexapeptide repeat family.</text>
</comment>
<evidence type="ECO:0000256" key="8">
    <source>
        <dbReference type="ARBA" id="ARBA00023315"/>
    </source>
</evidence>
<dbReference type="Pfam" id="PF06426">
    <property type="entry name" value="SATase_N"/>
    <property type="match status" value="1"/>
</dbReference>
<evidence type="ECO:0000256" key="7">
    <source>
        <dbReference type="ARBA" id="ARBA00022737"/>
    </source>
</evidence>
<evidence type="ECO:0000256" key="4">
    <source>
        <dbReference type="ARBA" id="ARBA00018522"/>
    </source>
</evidence>
<dbReference type="NCBIfam" id="TIGR01172">
    <property type="entry name" value="cysE"/>
    <property type="match status" value="1"/>
</dbReference>
<dbReference type="Proteomes" id="UP000440694">
    <property type="component" value="Unassembled WGS sequence"/>
</dbReference>
<dbReference type="InterPro" id="IPR018357">
    <property type="entry name" value="Hexapep_transf_CS"/>
</dbReference>
<dbReference type="SUPFAM" id="SSF51161">
    <property type="entry name" value="Trimeric LpxA-like enzymes"/>
    <property type="match status" value="1"/>
</dbReference>
<dbReference type="Gene3D" id="2.160.10.10">
    <property type="entry name" value="Hexapeptide repeat proteins"/>
    <property type="match status" value="1"/>
</dbReference>
<dbReference type="FunFam" id="2.160.10.10:FF:000002">
    <property type="entry name" value="Serine acetyltransferase"/>
    <property type="match status" value="1"/>
</dbReference>
<keyword evidence="6 11" id="KW-0808">Transferase</keyword>
<name>A0A6I3KF61_9HYPH</name>
<gene>
    <name evidence="11" type="primary">cysE</name>
    <name evidence="11" type="ORF">GIW81_02435</name>
</gene>
<dbReference type="UniPathway" id="UPA00136">
    <property type="reaction ID" value="UER00199"/>
</dbReference>
<evidence type="ECO:0000259" key="10">
    <source>
        <dbReference type="SMART" id="SM00971"/>
    </source>
</evidence>
<dbReference type="PANTHER" id="PTHR42811">
    <property type="entry name" value="SERINE ACETYLTRANSFERASE"/>
    <property type="match status" value="1"/>
</dbReference>
<dbReference type="GO" id="GO:0009001">
    <property type="term" value="F:serine O-acetyltransferase activity"/>
    <property type="evidence" value="ECO:0007669"/>
    <property type="project" value="UniProtKB-EC"/>
</dbReference>
<evidence type="ECO:0000256" key="6">
    <source>
        <dbReference type="ARBA" id="ARBA00022679"/>
    </source>
</evidence>
<comment type="pathway">
    <text evidence="1">Amino-acid biosynthesis; L-cysteine biosynthesis; L-cysteine from L-serine: step 1/2.</text>
</comment>
<dbReference type="InterPro" id="IPR011004">
    <property type="entry name" value="Trimer_LpxA-like_sf"/>
</dbReference>
<dbReference type="InterPro" id="IPR042122">
    <property type="entry name" value="Ser_AcTrfase_N_sf"/>
</dbReference>
<evidence type="ECO:0000256" key="1">
    <source>
        <dbReference type="ARBA" id="ARBA00004876"/>
    </source>
</evidence>
<protein>
    <recommendedName>
        <fullName evidence="4">Serine acetyltransferase</fullName>
        <ecNumber evidence="3">2.3.1.30</ecNumber>
    </recommendedName>
</protein>
<dbReference type="PROSITE" id="PS00101">
    <property type="entry name" value="HEXAPEP_TRANSFERASES"/>
    <property type="match status" value="1"/>
</dbReference>
<reference evidence="11 12" key="1">
    <citation type="submission" date="2019-11" db="EMBL/GenBank/DDBJ databases">
        <title>Identification of a novel strain.</title>
        <authorList>
            <person name="Xu Q."/>
            <person name="Wang G."/>
        </authorList>
    </citation>
    <scope>NUCLEOTIDE SEQUENCE [LARGE SCALE GENOMIC DNA]</scope>
    <source>
        <strain evidence="12">xq</strain>
    </source>
</reference>
<dbReference type="AlphaFoldDB" id="A0A6I3KF61"/>
<evidence type="ECO:0000256" key="3">
    <source>
        <dbReference type="ARBA" id="ARBA00013266"/>
    </source>
</evidence>
<keyword evidence="5" id="KW-0028">Amino-acid biosynthesis</keyword>
<dbReference type="GO" id="GO:0006535">
    <property type="term" value="P:cysteine biosynthetic process from serine"/>
    <property type="evidence" value="ECO:0007669"/>
    <property type="project" value="InterPro"/>
</dbReference>
<dbReference type="Gene3D" id="1.10.3130.10">
    <property type="entry name" value="serine acetyltransferase, domain 1"/>
    <property type="match status" value="1"/>
</dbReference>
<sequence length="277" mass="29427">MATKTRTAADGKVQAYDPIWSEIRREAASAMTAEPALGSFIYATLLSHDRLEDAICHRLAQRLAHSEVDGVLINQTFQGVLEKRPELGGIFRADLAAVFDRDPACNRYIDPLLYFKGFHALVTHRFANALWHDGRRDFALFLQSQSSRTFNVDIHPAAKFGQGIMLDHATGIVVGETAVVGNNCSFLHGVTLGGSGKETGDRHPKIGESVLIGAGAKVLGNITVGDGSRVAAGSVVLAAVPAHVTVAGVPAKIVGSAGCAEPALEMEQTWVDDFGGL</sequence>
<proteinExistence type="inferred from homology"/>